<sequence length="376" mass="42243">MATTAVVKANPFFSSKQSQNLHVKLCCVNSLKYGRRSKFAGVKVRRSIMVNCTTSISTRNNDMADMITNNSKELEKYPFENFAFDAIISTLKWLKITAVVTASSLLLWMMMYGHESALALSGGAMGGHSISSKSSSNRSSFCHRPCFSVEEPVVKEETMVYKIAGILSTLTGSLIVPVAIVRGITRDPIGIFRIQVGLLVNGKSLQRDLDEIAKISDTSNPSSWNLILKDTIKSLYRHRDNWKYADSYVIGAYRCVAERYFEELTLEERNKFDEVTLDNLNNIKTSITSQEEEVDRSINTYIVVTIFVAIDAKHEEKLSDTMSSRADVDLAFKELQSHDSANIKGVHVLWGPQRTNEVMSLEELKKLYPLLTPLKK</sequence>
<dbReference type="InterPro" id="IPR010903">
    <property type="entry name" value="DUF1517"/>
</dbReference>
<dbReference type="AlphaFoldDB" id="A0AAE0E013"/>
<gene>
    <name evidence="2" type="ORF">Dsin_022536</name>
</gene>
<protein>
    <submittedName>
        <fullName evidence="2">Uncharacterized protein</fullName>
    </submittedName>
</protein>
<comment type="caution">
    <text evidence="2">The sequence shown here is derived from an EMBL/GenBank/DDBJ whole genome shotgun (WGS) entry which is preliminary data.</text>
</comment>
<keyword evidence="1" id="KW-0472">Membrane</keyword>
<accession>A0AAE0E013</accession>
<evidence type="ECO:0000313" key="2">
    <source>
        <dbReference type="EMBL" id="KAK3199121.1"/>
    </source>
</evidence>
<dbReference type="GO" id="GO:0009507">
    <property type="term" value="C:chloroplast"/>
    <property type="evidence" value="ECO:0007669"/>
    <property type="project" value="TreeGrafter"/>
</dbReference>
<evidence type="ECO:0000313" key="3">
    <source>
        <dbReference type="Proteomes" id="UP001281410"/>
    </source>
</evidence>
<proteinExistence type="predicted"/>
<reference evidence="2" key="1">
    <citation type="journal article" date="2023" name="Plant J.">
        <title>Genome sequences and population genomics provide insights into the demographic history, inbreeding, and mutation load of two 'living fossil' tree species of Dipteronia.</title>
        <authorList>
            <person name="Feng Y."/>
            <person name="Comes H.P."/>
            <person name="Chen J."/>
            <person name="Zhu S."/>
            <person name="Lu R."/>
            <person name="Zhang X."/>
            <person name="Li P."/>
            <person name="Qiu J."/>
            <person name="Olsen K.M."/>
            <person name="Qiu Y."/>
        </authorList>
    </citation>
    <scope>NUCLEOTIDE SEQUENCE</scope>
    <source>
        <strain evidence="2">NBL</strain>
    </source>
</reference>
<dbReference type="EMBL" id="JANJYJ010000007">
    <property type="protein sequence ID" value="KAK3199121.1"/>
    <property type="molecule type" value="Genomic_DNA"/>
</dbReference>
<keyword evidence="3" id="KW-1185">Reference proteome</keyword>
<name>A0AAE0E013_9ROSI</name>
<dbReference type="Pfam" id="PF07466">
    <property type="entry name" value="DUF1517"/>
    <property type="match status" value="1"/>
</dbReference>
<dbReference type="PANTHER" id="PTHR33975:SF2">
    <property type="entry name" value="MYELIN-ASSOCIATED OLIGODENDROCYTE BASIC PROTEIN"/>
    <property type="match status" value="1"/>
</dbReference>
<keyword evidence="1" id="KW-0812">Transmembrane</keyword>
<dbReference type="InterPro" id="IPR053023">
    <property type="entry name" value="FLAP_modulator"/>
</dbReference>
<organism evidence="2 3">
    <name type="scientific">Dipteronia sinensis</name>
    <dbReference type="NCBI Taxonomy" id="43782"/>
    <lineage>
        <taxon>Eukaryota</taxon>
        <taxon>Viridiplantae</taxon>
        <taxon>Streptophyta</taxon>
        <taxon>Embryophyta</taxon>
        <taxon>Tracheophyta</taxon>
        <taxon>Spermatophyta</taxon>
        <taxon>Magnoliopsida</taxon>
        <taxon>eudicotyledons</taxon>
        <taxon>Gunneridae</taxon>
        <taxon>Pentapetalae</taxon>
        <taxon>rosids</taxon>
        <taxon>malvids</taxon>
        <taxon>Sapindales</taxon>
        <taxon>Sapindaceae</taxon>
        <taxon>Hippocastanoideae</taxon>
        <taxon>Acereae</taxon>
        <taxon>Dipteronia</taxon>
    </lineage>
</organism>
<evidence type="ECO:0000256" key="1">
    <source>
        <dbReference type="SAM" id="Phobius"/>
    </source>
</evidence>
<feature type="transmembrane region" description="Helical" evidence="1">
    <location>
        <begin position="159"/>
        <end position="181"/>
    </location>
</feature>
<keyword evidence="1" id="KW-1133">Transmembrane helix</keyword>
<dbReference type="PANTHER" id="PTHR33975">
    <property type="entry name" value="MYELIN-ASSOCIATED OLIGODENDROCYTE BASIC PROTEIN"/>
    <property type="match status" value="1"/>
</dbReference>
<dbReference type="Proteomes" id="UP001281410">
    <property type="component" value="Unassembled WGS sequence"/>
</dbReference>